<dbReference type="InterPro" id="IPR036812">
    <property type="entry name" value="NAD(P)_OxRdtase_dom_sf"/>
</dbReference>
<keyword evidence="3" id="KW-1185">Reference proteome</keyword>
<comment type="caution">
    <text evidence="2">The sequence shown here is derived from an EMBL/GenBank/DDBJ whole genome shotgun (WGS) entry which is preliminary data.</text>
</comment>
<dbReference type="Pfam" id="PF00248">
    <property type="entry name" value="Aldo_ket_red"/>
    <property type="match status" value="1"/>
</dbReference>
<name>A0A3N2B922_9MICO</name>
<dbReference type="InterPro" id="IPR023210">
    <property type="entry name" value="NADP_OxRdtase_dom"/>
</dbReference>
<evidence type="ECO:0000259" key="1">
    <source>
        <dbReference type="Pfam" id="PF00248"/>
    </source>
</evidence>
<sequence length="308" mass="32196">MGRTGLKVSSLGLGTMTWGRDTEDHDAAEQLEVFLDAGGTLIDTAASYGDGASEALLGRLLGAAAHRRDVVIVSKGGAHGATRGELLDDLDASLERLGTDHLDLWLVARPDRHTPMEETAGALEFALSSGRTRYVGLSNYPAWGAAHLSTLLSALPPGLAAVEMEYSLLQRGIERDLLPAAHELGFGVLAWSPLGRGILTGKYRSTVPASSRAASAHLRGFVEPYLGDASRAVVEAVATAASGLERSAAEVALAWARDAPGISSAIVGARSAAQLRGTLGAVDLELPAPIRAVLDEVTDLEVGYPERF</sequence>
<dbReference type="InterPro" id="IPR020471">
    <property type="entry name" value="AKR"/>
</dbReference>
<dbReference type="InterPro" id="IPR050523">
    <property type="entry name" value="AKR_Detox_Biosynth"/>
</dbReference>
<dbReference type="PROSITE" id="PS00062">
    <property type="entry name" value="ALDOKETO_REDUCTASE_2"/>
    <property type="match status" value="1"/>
</dbReference>
<dbReference type="EMBL" id="RKHK01000001">
    <property type="protein sequence ID" value="ROR71741.1"/>
    <property type="molecule type" value="Genomic_DNA"/>
</dbReference>
<organism evidence="2 3">
    <name type="scientific">Bogoriella caseilytica</name>
    <dbReference type="NCBI Taxonomy" id="56055"/>
    <lineage>
        <taxon>Bacteria</taxon>
        <taxon>Bacillati</taxon>
        <taxon>Actinomycetota</taxon>
        <taxon>Actinomycetes</taxon>
        <taxon>Micrococcales</taxon>
        <taxon>Bogoriellaceae</taxon>
        <taxon>Bogoriella</taxon>
    </lineage>
</organism>
<dbReference type="InterPro" id="IPR018170">
    <property type="entry name" value="Aldo/ket_reductase_CS"/>
</dbReference>
<dbReference type="Gene3D" id="3.20.20.100">
    <property type="entry name" value="NADP-dependent oxidoreductase domain"/>
    <property type="match status" value="1"/>
</dbReference>
<dbReference type="AlphaFoldDB" id="A0A3N2B922"/>
<dbReference type="GO" id="GO:0005829">
    <property type="term" value="C:cytosol"/>
    <property type="evidence" value="ECO:0007669"/>
    <property type="project" value="TreeGrafter"/>
</dbReference>
<gene>
    <name evidence="2" type="ORF">EDD31_0078</name>
</gene>
<protein>
    <submittedName>
        <fullName evidence="2">Aryl-alcohol dehydrogenase-like predicted oxidoreductase</fullName>
    </submittedName>
</protein>
<dbReference type="PANTHER" id="PTHR43364:SF18">
    <property type="entry name" value="OXIDOREDUCTASE"/>
    <property type="match status" value="1"/>
</dbReference>
<dbReference type="SUPFAM" id="SSF51430">
    <property type="entry name" value="NAD(P)-linked oxidoreductase"/>
    <property type="match status" value="1"/>
</dbReference>
<evidence type="ECO:0000313" key="3">
    <source>
        <dbReference type="Proteomes" id="UP000280668"/>
    </source>
</evidence>
<reference evidence="2 3" key="1">
    <citation type="submission" date="2018-11" db="EMBL/GenBank/DDBJ databases">
        <title>Sequencing the genomes of 1000 actinobacteria strains.</title>
        <authorList>
            <person name="Klenk H.-P."/>
        </authorList>
    </citation>
    <scope>NUCLEOTIDE SEQUENCE [LARGE SCALE GENOMIC DNA]</scope>
    <source>
        <strain evidence="2 3">DSM 11294</strain>
    </source>
</reference>
<dbReference type="PRINTS" id="PR00069">
    <property type="entry name" value="ALDKETRDTASE"/>
</dbReference>
<dbReference type="PANTHER" id="PTHR43364">
    <property type="entry name" value="NADH-SPECIFIC METHYLGLYOXAL REDUCTASE-RELATED"/>
    <property type="match status" value="1"/>
</dbReference>
<accession>A0A3N2B922</accession>
<dbReference type="Proteomes" id="UP000280668">
    <property type="component" value="Unassembled WGS sequence"/>
</dbReference>
<feature type="domain" description="NADP-dependent oxidoreductase" evidence="1">
    <location>
        <begin position="11"/>
        <end position="288"/>
    </location>
</feature>
<evidence type="ECO:0000313" key="2">
    <source>
        <dbReference type="EMBL" id="ROR71741.1"/>
    </source>
</evidence>
<proteinExistence type="predicted"/>
<dbReference type="GO" id="GO:0016491">
    <property type="term" value="F:oxidoreductase activity"/>
    <property type="evidence" value="ECO:0007669"/>
    <property type="project" value="InterPro"/>
</dbReference>